<dbReference type="Proteomes" id="UP000324585">
    <property type="component" value="Unassembled WGS sequence"/>
</dbReference>
<dbReference type="EMBL" id="VRMN01000001">
    <property type="protein sequence ID" value="KAA8497584.1"/>
    <property type="molecule type" value="Genomic_DNA"/>
</dbReference>
<comment type="caution">
    <text evidence="2">The sequence shown here is derived from an EMBL/GenBank/DDBJ whole genome shotgun (WGS) entry which is preliminary data.</text>
</comment>
<dbReference type="AlphaFoldDB" id="A0A5J4Z3T2"/>
<organism evidence="2 3">
    <name type="scientific">Porphyridium purpureum</name>
    <name type="common">Red alga</name>
    <name type="synonym">Porphyridium cruentum</name>
    <dbReference type="NCBI Taxonomy" id="35688"/>
    <lineage>
        <taxon>Eukaryota</taxon>
        <taxon>Rhodophyta</taxon>
        <taxon>Bangiophyceae</taxon>
        <taxon>Porphyridiales</taxon>
        <taxon>Porphyridiaceae</taxon>
        <taxon>Porphyridium</taxon>
    </lineage>
</organism>
<protein>
    <submittedName>
        <fullName evidence="2">Uncharacterized protein</fullName>
    </submittedName>
</protein>
<keyword evidence="1" id="KW-1133">Transmembrane helix</keyword>
<reference evidence="3" key="1">
    <citation type="journal article" date="2019" name="Nat. Commun.">
        <title>Expansion of phycobilisome linker gene families in mesophilic red algae.</title>
        <authorList>
            <person name="Lee J."/>
            <person name="Kim D."/>
            <person name="Bhattacharya D."/>
            <person name="Yoon H.S."/>
        </authorList>
    </citation>
    <scope>NUCLEOTIDE SEQUENCE [LARGE SCALE GENOMIC DNA]</scope>
    <source>
        <strain evidence="3">CCMP 1328</strain>
    </source>
</reference>
<evidence type="ECO:0000256" key="1">
    <source>
        <dbReference type="SAM" id="Phobius"/>
    </source>
</evidence>
<keyword evidence="1" id="KW-0812">Transmembrane</keyword>
<gene>
    <name evidence="2" type="ORF">FVE85_5169</name>
</gene>
<sequence>MTAFVTPIVGAITSARGRQCGSGHVRVATSLRRPRVLRMEGEAIRTDAGTREEAKYAMDAKRLRAWEVLENGASAGQAEPAALAQACAVVCEQAQAAPSDSREEMDALVTPENGWRLAYTSSEVKPESMGTVSMQTVNREGSLAVGTAVSENQSRVFLLFVNMNQLRFGNKKHEHGSLGYYQGLLTEPVDDEQPVTSEDTVLRSLQLASIGGGAMAVLLLIFLLSNHLI</sequence>
<evidence type="ECO:0000313" key="2">
    <source>
        <dbReference type="EMBL" id="KAA8497584.1"/>
    </source>
</evidence>
<keyword evidence="3" id="KW-1185">Reference proteome</keyword>
<name>A0A5J4Z3T2_PORPP</name>
<accession>A0A5J4Z3T2</accession>
<proteinExistence type="predicted"/>
<keyword evidence="1" id="KW-0472">Membrane</keyword>
<feature type="transmembrane region" description="Helical" evidence="1">
    <location>
        <begin position="205"/>
        <end position="224"/>
    </location>
</feature>
<evidence type="ECO:0000313" key="3">
    <source>
        <dbReference type="Proteomes" id="UP000324585"/>
    </source>
</evidence>